<evidence type="ECO:0000259" key="2">
    <source>
        <dbReference type="Pfam" id="PF14358"/>
    </source>
</evidence>
<reference evidence="3 4" key="1">
    <citation type="submission" date="2013-04" db="EMBL/GenBank/DDBJ databases">
        <title>The Genome Sequence of Enterorhabdus caecimuris B7.</title>
        <authorList>
            <consortium name="The Broad Institute Genomics Platform"/>
            <consortium name="The Broad Institute Genome Sequencing Center for Infectious Disease"/>
            <person name="Earl A."/>
            <person name="Xavier R."/>
            <person name="Elson C."/>
            <person name="Duck W."/>
            <person name="Walker B."/>
            <person name="Young S."/>
            <person name="Zeng Q."/>
            <person name="Gargeya S."/>
            <person name="Fitzgerald M."/>
            <person name="Haas B."/>
            <person name="Abouelleil A."/>
            <person name="Allen A.W."/>
            <person name="Alvarado L."/>
            <person name="Arachchi H.M."/>
            <person name="Berlin A.M."/>
            <person name="Chapman S.B."/>
            <person name="Gainer-Dewar J."/>
            <person name="Goldberg J."/>
            <person name="Griggs A."/>
            <person name="Gujja S."/>
            <person name="Hansen M."/>
            <person name="Howarth C."/>
            <person name="Imamovic A."/>
            <person name="Ireland A."/>
            <person name="Larimer J."/>
            <person name="McCowan C."/>
            <person name="Murphy C."/>
            <person name="Pearson M."/>
            <person name="Poon T.W."/>
            <person name="Priest M."/>
            <person name="Roberts A."/>
            <person name="Saif S."/>
            <person name="Shea T."/>
            <person name="Sisk P."/>
            <person name="Sykes S."/>
            <person name="Wortman J."/>
            <person name="Nusbaum C."/>
            <person name="Birren B."/>
        </authorList>
    </citation>
    <scope>NUCLEOTIDE SEQUENCE [LARGE SCALE GENOMIC DNA]</scope>
    <source>
        <strain evidence="3 4">B7</strain>
    </source>
</reference>
<dbReference type="RefSeq" id="WP_016309897.1">
    <property type="nucleotide sequence ID" value="NZ_KE159646.1"/>
</dbReference>
<comment type="caution">
    <text evidence="3">The sequence shown here is derived from an EMBL/GenBank/DDBJ whole genome shotgun (WGS) entry which is preliminary data.</text>
</comment>
<keyword evidence="1" id="KW-1133">Transmembrane helix</keyword>
<feature type="transmembrane region" description="Helical" evidence="1">
    <location>
        <begin position="35"/>
        <end position="53"/>
    </location>
</feature>
<dbReference type="HOGENOM" id="CLU_131310_0_0_11"/>
<evidence type="ECO:0000313" key="4">
    <source>
        <dbReference type="Proteomes" id="UP000014204"/>
    </source>
</evidence>
<keyword evidence="1" id="KW-0472">Membrane</keyword>
<dbReference type="AlphaFoldDB" id="R9L2U0"/>
<feature type="domain" description="Flavinylation-associated cytochrome" evidence="2">
    <location>
        <begin position="63"/>
        <end position="120"/>
    </location>
</feature>
<feature type="transmembrane region" description="Helical" evidence="1">
    <location>
        <begin position="109"/>
        <end position="129"/>
    </location>
</feature>
<organism evidence="3 4">
    <name type="scientific">Adlercreutzia caecimuris B7</name>
    <dbReference type="NCBI Taxonomy" id="1235794"/>
    <lineage>
        <taxon>Bacteria</taxon>
        <taxon>Bacillati</taxon>
        <taxon>Actinomycetota</taxon>
        <taxon>Coriobacteriia</taxon>
        <taxon>Eggerthellales</taxon>
        <taxon>Eggerthellaceae</taxon>
        <taxon>Adlercreutzia</taxon>
    </lineage>
</organism>
<dbReference type="eggNOG" id="ENOG5032IZ7">
    <property type="taxonomic scope" value="Bacteria"/>
</dbReference>
<dbReference type="STRING" id="1235794.C811_01705"/>
<proteinExistence type="predicted"/>
<feature type="transmembrane region" description="Helical" evidence="1">
    <location>
        <begin position="65"/>
        <end position="89"/>
    </location>
</feature>
<dbReference type="Pfam" id="PF14358">
    <property type="entry name" value="DUF4405"/>
    <property type="match status" value="1"/>
</dbReference>
<dbReference type="OrthoDB" id="3174322at2"/>
<dbReference type="InterPro" id="IPR025517">
    <property type="entry name" value="DUF4405"/>
</dbReference>
<gene>
    <name evidence="3" type="ORF">C811_01705</name>
</gene>
<evidence type="ECO:0000313" key="3">
    <source>
        <dbReference type="EMBL" id="EOS50082.1"/>
    </source>
</evidence>
<protein>
    <recommendedName>
        <fullName evidence="2">Flavinylation-associated cytochrome domain-containing protein</fullName>
    </recommendedName>
</protein>
<dbReference type="Proteomes" id="UP000014204">
    <property type="component" value="Unassembled WGS sequence"/>
</dbReference>
<accession>R9L2U0</accession>
<keyword evidence="1" id="KW-0812">Transmembrane</keyword>
<sequence>MRAPRVIFDIVLLALYLVAANPALTGVPFHEYLGAGIFVLMVAHAVASGEGLGGRGRWAQRVLNGALLVALAFCVVSGAMVSGTLLPSLGFYATGYYFWGPLHALSAKVLLAALLVHVVLRAPGALAVFRHREAQVEKRVSG</sequence>
<keyword evidence="4" id="KW-1185">Reference proteome</keyword>
<name>R9L2U0_9ACTN</name>
<evidence type="ECO:0000256" key="1">
    <source>
        <dbReference type="SAM" id="Phobius"/>
    </source>
</evidence>
<dbReference type="GeneID" id="82189645"/>
<dbReference type="EMBL" id="ASSY01000009">
    <property type="protein sequence ID" value="EOS50082.1"/>
    <property type="molecule type" value="Genomic_DNA"/>
</dbReference>